<proteinExistence type="predicted"/>
<accession>A0AB36TIS0</accession>
<keyword evidence="1" id="KW-0812">Transmembrane</keyword>
<reference evidence="3 4" key="1">
    <citation type="submission" date="2017-09" db="EMBL/GenBank/DDBJ databases">
        <title>Evaluation of Pacific Biosciences Sequencing Technology to Finishing C. thermocellum Genome Sequences.</title>
        <authorList>
            <person name="Brown S."/>
        </authorList>
    </citation>
    <scope>NUCLEOTIDE SEQUENCE [LARGE SCALE GENOMIC DNA]</scope>
    <source>
        <strain evidence="3 4">AD2</strain>
    </source>
</reference>
<dbReference type="Proteomes" id="UP000223596">
    <property type="component" value="Unassembled WGS sequence"/>
</dbReference>
<name>A0AB36TIS0_ACETH</name>
<dbReference type="EMBL" id="PDBW01000001">
    <property type="protein sequence ID" value="PFH03757.1"/>
    <property type="molecule type" value="Genomic_DNA"/>
</dbReference>
<evidence type="ECO:0000259" key="2">
    <source>
        <dbReference type="Pfam" id="PF07786"/>
    </source>
</evidence>
<dbReference type="AlphaFoldDB" id="A0AB36TIS0"/>
<feature type="domain" description="Heparan-alpha-glucosaminide N-acetyltransferase catalytic" evidence="2">
    <location>
        <begin position="11"/>
        <end position="125"/>
    </location>
</feature>
<evidence type="ECO:0000313" key="3">
    <source>
        <dbReference type="EMBL" id="PFH03757.1"/>
    </source>
</evidence>
<evidence type="ECO:0000313" key="4">
    <source>
        <dbReference type="Proteomes" id="UP000223596"/>
    </source>
</evidence>
<comment type="caution">
    <text evidence="3">The sequence shown here is derived from an EMBL/GenBank/DDBJ whole genome shotgun (WGS) entry which is preliminary data.</text>
</comment>
<keyword evidence="1" id="KW-1133">Transmembrane helix</keyword>
<protein>
    <submittedName>
        <fullName evidence="3">Uncharacterized protein DUF1624</fullName>
    </submittedName>
</protein>
<gene>
    <name evidence="3" type="ORF">M972_112571</name>
</gene>
<dbReference type="RefSeq" id="WP_003520656.1">
    <property type="nucleotide sequence ID" value="NZ_CP013828.1"/>
</dbReference>
<feature type="transmembrane region" description="Helical" evidence="1">
    <location>
        <begin position="102"/>
        <end position="120"/>
    </location>
</feature>
<dbReference type="InterPro" id="IPR012429">
    <property type="entry name" value="HGSNAT_cat"/>
</dbReference>
<feature type="transmembrane region" description="Helical" evidence="1">
    <location>
        <begin position="12"/>
        <end position="33"/>
    </location>
</feature>
<sequence length="159" mass="18239">MIKKESSVRERIWEIDVLRGILVIIMVVLHILFDLEFVYNIPIGYGTGFIDKIRIVVATLFIMVSGISTAFSKNSFKRGVVVLSAALLISFVTFIVGREYFISFGVLHLIGLCMIVSPFLKKNSDSFAFNIEFDYWNDSICHSLCRSFPQLFFHVWVLQ</sequence>
<organism evidence="3 4">
    <name type="scientific">Acetivibrio thermocellus AD2</name>
    <dbReference type="NCBI Taxonomy" id="1138384"/>
    <lineage>
        <taxon>Bacteria</taxon>
        <taxon>Bacillati</taxon>
        <taxon>Bacillota</taxon>
        <taxon>Clostridia</taxon>
        <taxon>Eubacteriales</taxon>
        <taxon>Oscillospiraceae</taxon>
        <taxon>Acetivibrio</taxon>
    </lineage>
</organism>
<evidence type="ECO:0000256" key="1">
    <source>
        <dbReference type="SAM" id="Phobius"/>
    </source>
</evidence>
<feature type="transmembrane region" description="Helical" evidence="1">
    <location>
        <begin position="53"/>
        <end position="72"/>
    </location>
</feature>
<keyword evidence="1" id="KW-0472">Membrane</keyword>
<feature type="transmembrane region" description="Helical" evidence="1">
    <location>
        <begin position="79"/>
        <end position="96"/>
    </location>
</feature>
<dbReference type="Pfam" id="PF07786">
    <property type="entry name" value="HGSNAT_cat"/>
    <property type="match status" value="1"/>
</dbReference>